<protein>
    <recommendedName>
        <fullName evidence="3">Transposase</fullName>
    </recommendedName>
</protein>
<accession>A0ABV2HVS8</accession>
<dbReference type="Proteomes" id="UP001549036">
    <property type="component" value="Unassembled WGS sequence"/>
</dbReference>
<organism evidence="1 2">
    <name type="scientific">Mesorhizobium shonense</name>
    <dbReference type="NCBI Taxonomy" id="1209948"/>
    <lineage>
        <taxon>Bacteria</taxon>
        <taxon>Pseudomonadati</taxon>
        <taxon>Pseudomonadota</taxon>
        <taxon>Alphaproteobacteria</taxon>
        <taxon>Hyphomicrobiales</taxon>
        <taxon>Phyllobacteriaceae</taxon>
        <taxon>Mesorhizobium</taxon>
    </lineage>
</organism>
<reference evidence="1 2" key="1">
    <citation type="submission" date="2024-06" db="EMBL/GenBank/DDBJ databases">
        <title>Genomic Encyclopedia of Type Strains, Phase IV (KMG-IV): sequencing the most valuable type-strain genomes for metagenomic binning, comparative biology and taxonomic classification.</title>
        <authorList>
            <person name="Goeker M."/>
        </authorList>
    </citation>
    <scope>NUCLEOTIDE SEQUENCE [LARGE SCALE GENOMIC DNA]</scope>
    <source>
        <strain evidence="1 2">DSM 29846</strain>
    </source>
</reference>
<evidence type="ECO:0000313" key="2">
    <source>
        <dbReference type="Proteomes" id="UP001549036"/>
    </source>
</evidence>
<keyword evidence="2" id="KW-1185">Reference proteome</keyword>
<evidence type="ECO:0008006" key="3">
    <source>
        <dbReference type="Google" id="ProtNLM"/>
    </source>
</evidence>
<evidence type="ECO:0000313" key="1">
    <source>
        <dbReference type="EMBL" id="MET3594725.1"/>
    </source>
</evidence>
<name>A0ABV2HVS8_9HYPH</name>
<sequence>MRERFFTPRLRFKTYEELNAWLQDKCVTYAKAHCHVEQPERTIWNVFEEERGKLVEYRGPFDGFHTVPASVSKTCTVRFDTNKYAGGFQAHNNGIKIRNGKCQMSQTRRLWMGRPHRRCREGEQFQLDGPDPQIRLP</sequence>
<gene>
    <name evidence="1" type="ORF">ABID26_004133</name>
</gene>
<proteinExistence type="predicted"/>
<comment type="caution">
    <text evidence="1">The sequence shown here is derived from an EMBL/GenBank/DDBJ whole genome shotgun (WGS) entry which is preliminary data.</text>
</comment>
<dbReference type="EMBL" id="JBEPLM010000007">
    <property type="protein sequence ID" value="MET3594725.1"/>
    <property type="molecule type" value="Genomic_DNA"/>
</dbReference>